<evidence type="ECO:0000256" key="10">
    <source>
        <dbReference type="SAM" id="MobiDB-lite"/>
    </source>
</evidence>
<dbReference type="Proteomes" id="UP001595579">
    <property type="component" value="Unassembled WGS sequence"/>
</dbReference>
<keyword evidence="4 8" id="KW-0067">ATP-binding</keyword>
<comment type="miscellaneous">
    <text evidence="8">Few gyrases are as efficient as E.coli at forming negative supercoils. Not all organisms have 2 type II topoisomerases; in organisms with a single type II topoisomerase this enzyme also has to decatenate newly replicated chromosomes.</text>
</comment>
<name>A0ABV7LLB0_9GAMM</name>
<dbReference type="GO" id="GO:0003918">
    <property type="term" value="F:DNA topoisomerase type II (double strand cut, ATP-hydrolyzing) activity"/>
    <property type="evidence" value="ECO:0007669"/>
    <property type="project" value="UniProtKB-EC"/>
</dbReference>
<comment type="subunit">
    <text evidence="8">Heterotetramer, composed of two GyrA and two GyrB chains. In the heterotetramer, GyrA contains the active site tyrosine that forms a transient covalent intermediate with DNA, while GyrB binds cofactors and catalyzes ATP hydrolysis.</text>
</comment>
<dbReference type="SMART" id="SM00434">
    <property type="entry name" value="TOP4c"/>
    <property type="match status" value="1"/>
</dbReference>
<dbReference type="Gene3D" id="3.30.1360.40">
    <property type="match status" value="1"/>
</dbReference>
<feature type="region of interest" description="Disordered" evidence="10">
    <location>
        <begin position="863"/>
        <end position="905"/>
    </location>
</feature>
<dbReference type="Gene3D" id="2.120.10.90">
    <property type="entry name" value="DNA gyrase/topoisomerase IV, subunit A, C-terminal"/>
    <property type="match status" value="1"/>
</dbReference>
<dbReference type="RefSeq" id="WP_386772269.1">
    <property type="nucleotide sequence ID" value="NZ_JBHRUG010000015.1"/>
</dbReference>
<dbReference type="PANTHER" id="PTHR43493:SF5">
    <property type="entry name" value="DNA GYRASE SUBUNIT A, CHLOROPLASTIC_MITOCHONDRIAL"/>
    <property type="match status" value="1"/>
</dbReference>
<dbReference type="EC" id="5.6.2.2" evidence="8"/>
<dbReference type="NCBIfam" id="NF004044">
    <property type="entry name" value="PRK05561.1"/>
    <property type="match status" value="1"/>
</dbReference>
<keyword evidence="13" id="KW-1185">Reference proteome</keyword>
<dbReference type="InterPro" id="IPR013760">
    <property type="entry name" value="Topo_IIA-like_dom_sf"/>
</dbReference>
<evidence type="ECO:0000256" key="7">
    <source>
        <dbReference type="ARBA" id="ARBA00023235"/>
    </source>
</evidence>
<keyword evidence="6 8" id="KW-0238">DNA-binding</keyword>
<comment type="function">
    <text evidence="8">A type II topoisomerase that negatively supercoils closed circular double-stranded (ds) DNA in an ATP-dependent manner to modulate DNA topology and maintain chromosomes in an underwound state. Negative supercoiling favors strand separation, and DNA replication, transcription, recombination and repair, all of which involve strand separation. Also able to catalyze the interconversion of other topological isomers of dsDNA rings, including catenanes and knotted rings. Type II topoisomerases break and join 2 DNA strands simultaneously in an ATP-dependent manner.</text>
</comment>
<dbReference type="PANTHER" id="PTHR43493">
    <property type="entry name" value="DNA GYRASE/TOPOISOMERASE SUBUNIT A"/>
    <property type="match status" value="1"/>
</dbReference>
<evidence type="ECO:0000256" key="1">
    <source>
        <dbReference type="ARBA" id="ARBA00000185"/>
    </source>
</evidence>
<evidence type="ECO:0000256" key="4">
    <source>
        <dbReference type="ARBA" id="ARBA00022840"/>
    </source>
</evidence>
<keyword evidence="3 8" id="KW-0547">Nucleotide-binding</keyword>
<evidence type="ECO:0000256" key="5">
    <source>
        <dbReference type="ARBA" id="ARBA00023029"/>
    </source>
</evidence>
<evidence type="ECO:0000313" key="13">
    <source>
        <dbReference type="Proteomes" id="UP001595579"/>
    </source>
</evidence>
<comment type="catalytic activity">
    <reaction evidence="1 8 9">
        <text>ATP-dependent breakage, passage and rejoining of double-stranded DNA.</text>
        <dbReference type="EC" id="5.6.2.2"/>
    </reaction>
</comment>
<dbReference type="NCBIfam" id="NF004043">
    <property type="entry name" value="PRK05560.1"/>
    <property type="match status" value="1"/>
</dbReference>
<keyword evidence="8" id="KW-0963">Cytoplasm</keyword>
<dbReference type="HAMAP" id="MF_01897">
    <property type="entry name" value="GyrA"/>
    <property type="match status" value="1"/>
</dbReference>
<keyword evidence="5 8" id="KW-0799">Topoisomerase</keyword>
<evidence type="ECO:0000256" key="2">
    <source>
        <dbReference type="ARBA" id="ARBA00008263"/>
    </source>
</evidence>
<gene>
    <name evidence="8 12" type="primary">gyrA</name>
    <name evidence="12" type="ORF">ACFOEV_06175</name>
</gene>
<dbReference type="NCBIfam" id="TIGR01063">
    <property type="entry name" value="gyrA"/>
    <property type="match status" value="1"/>
</dbReference>
<feature type="compositionally biased region" description="Acidic residues" evidence="10">
    <location>
        <begin position="868"/>
        <end position="884"/>
    </location>
</feature>
<dbReference type="Gene3D" id="1.10.268.10">
    <property type="entry name" value="Topoisomerase, domain 3"/>
    <property type="match status" value="1"/>
</dbReference>
<dbReference type="CDD" id="cd00187">
    <property type="entry name" value="TOP4c"/>
    <property type="match status" value="1"/>
</dbReference>
<evidence type="ECO:0000256" key="8">
    <source>
        <dbReference type="HAMAP-Rule" id="MF_01897"/>
    </source>
</evidence>
<reference evidence="13" key="1">
    <citation type="journal article" date="2019" name="Int. J. Syst. Evol. Microbiol.">
        <title>The Global Catalogue of Microorganisms (GCM) 10K type strain sequencing project: providing services to taxonomists for standard genome sequencing and annotation.</title>
        <authorList>
            <consortium name="The Broad Institute Genomics Platform"/>
            <consortium name="The Broad Institute Genome Sequencing Center for Infectious Disease"/>
            <person name="Wu L."/>
            <person name="Ma J."/>
        </authorList>
    </citation>
    <scope>NUCLEOTIDE SEQUENCE [LARGE SCALE GENOMIC DNA]</scope>
    <source>
        <strain evidence="13">CECT 7698</strain>
    </source>
</reference>
<dbReference type="PROSITE" id="PS52040">
    <property type="entry name" value="TOPO_IIA"/>
    <property type="match status" value="1"/>
</dbReference>
<dbReference type="Gene3D" id="3.90.199.10">
    <property type="entry name" value="Topoisomerase II, domain 5"/>
    <property type="match status" value="1"/>
</dbReference>
<dbReference type="InterPro" id="IPR005743">
    <property type="entry name" value="GyrA"/>
</dbReference>
<proteinExistence type="inferred from homology"/>
<dbReference type="EMBL" id="JBHRUG010000015">
    <property type="protein sequence ID" value="MFC3283198.1"/>
    <property type="molecule type" value="Genomic_DNA"/>
</dbReference>
<dbReference type="SUPFAM" id="SSF56719">
    <property type="entry name" value="Type II DNA topoisomerase"/>
    <property type="match status" value="1"/>
</dbReference>
<accession>A0ABV7LLB0</accession>
<feature type="domain" description="Topo IIA-type catalytic" evidence="11">
    <location>
        <begin position="34"/>
        <end position="535"/>
    </location>
</feature>
<comment type="subcellular location">
    <subcellularLocation>
        <location evidence="8">Cytoplasm</location>
    </subcellularLocation>
</comment>
<evidence type="ECO:0000256" key="6">
    <source>
        <dbReference type="ARBA" id="ARBA00023125"/>
    </source>
</evidence>
<evidence type="ECO:0000313" key="12">
    <source>
        <dbReference type="EMBL" id="MFC3283198.1"/>
    </source>
</evidence>
<feature type="short sequence motif" description="GyrA-box" evidence="8">
    <location>
        <begin position="562"/>
        <end position="568"/>
    </location>
</feature>
<feature type="active site" description="O-(5'-phospho-DNA)-tyrosine intermediate" evidence="8 9">
    <location>
        <position position="122"/>
    </location>
</feature>
<comment type="caution">
    <text evidence="12">The sequence shown here is derived from an EMBL/GenBank/DDBJ whole genome shotgun (WGS) entry which is preliminary data.</text>
</comment>
<feature type="compositionally biased region" description="Basic and acidic residues" evidence="10">
    <location>
        <begin position="895"/>
        <end position="905"/>
    </location>
</feature>
<dbReference type="InterPro" id="IPR013758">
    <property type="entry name" value="Topo_IIA_A/C_ab"/>
</dbReference>
<dbReference type="InterPro" id="IPR006691">
    <property type="entry name" value="GyrA/parC_rep"/>
</dbReference>
<dbReference type="InterPro" id="IPR050220">
    <property type="entry name" value="Type_II_DNA_Topoisomerases"/>
</dbReference>
<comment type="similarity">
    <text evidence="2 8">Belongs to the type II topoisomerase GyrA/ParC subunit family.</text>
</comment>
<dbReference type="Pfam" id="PF03989">
    <property type="entry name" value="DNA_gyraseA_C"/>
    <property type="match status" value="6"/>
</dbReference>
<dbReference type="SUPFAM" id="SSF101904">
    <property type="entry name" value="GyrA/ParC C-terminal domain-like"/>
    <property type="match status" value="1"/>
</dbReference>
<dbReference type="InterPro" id="IPR013757">
    <property type="entry name" value="Topo_IIA_A_a_sf"/>
</dbReference>
<evidence type="ECO:0000256" key="9">
    <source>
        <dbReference type="PROSITE-ProRule" id="PRU01384"/>
    </source>
</evidence>
<evidence type="ECO:0000256" key="3">
    <source>
        <dbReference type="ARBA" id="ARBA00022741"/>
    </source>
</evidence>
<dbReference type="InterPro" id="IPR035516">
    <property type="entry name" value="Gyrase/topoIV_suA_C"/>
</dbReference>
<sequence length="905" mass="100046">MGDIAREILPVNIEDELKQSYLDYAMSVIIGRALPDVRDGLKPVHRRVLFAMHELSNDWNKPYKKSARVVGDVIGKYHPHGDSAVYDTIVRMAQDFSMRHVLVDGQGNFGSIDGDNAAAMRYTEVRMAKLAHELLADLEKDTVDWVDNYDGTERIPDVLPTKVPNLLINGSSGIAVGMATNIPPHNMVEVINGCLALIDDYTLSVDDLMEYIPGPDFPTAGIINGRAGILEAYRTGRGRIYVRAQHTIEHDDKTGRDHIIVHELPYQVNKARLIEKIAELVKDKKIDGIAELRDESDKEGLRVVIEVKRGESGEVVVNNLFAQTQLQNVFGINMVALDDGQPKTLNLKEMLEAFIRHRREVVTRRTLFELKKARERGHILEGLAVAISNIDEVIELIKASPSAAEAKEKLIAKSWHPGQVTGMLERAGATSCEPEGLEEGLGLSDDRREYRLSPAQAQAILELRLHRLTGLETEKLLDEYLGLLEKIAELTAILASADRLLEVIREELIAVRDQYGDPRRTEIQASHLDLRIEDLITEEDMVVTISRSGYAKTQPLSDYQAQRRGGRGKSATAMKDEDVIEHLLVASTHDTVLLFSNKGKVYWLKVYEMPNASRGSRGKPLVNLLPLDEGESINAMLPVREYRQDSYIFFATAKGTVKRTSLDQFSRPRSVGLIAIDLDEDDRLVGAAITSGNDHVMLLSSNGKAIRFEESNVRAMGRTARGVRGMKLLGGAEVISLIIPQSQQIDAEADAEDDADEAAVIENGNGGKIYILTASENGYGKRTRLEEFPLRGRGGQGVIAMQTSERNGALVAAMQVYGSDEMMLITDKGTLVRTRVEEVSVTSRNTQGVMLIRLGNDEKLVKTVRIDEPEEASPDEDAETEESEAGVAGPSSEENGEHNADDTSL</sequence>
<organism evidence="12 13">
    <name type="scientific">Litchfieldella rifensis</name>
    <dbReference type="NCBI Taxonomy" id="762643"/>
    <lineage>
        <taxon>Bacteria</taxon>
        <taxon>Pseudomonadati</taxon>
        <taxon>Pseudomonadota</taxon>
        <taxon>Gammaproteobacteria</taxon>
        <taxon>Oceanospirillales</taxon>
        <taxon>Halomonadaceae</taxon>
        <taxon>Litchfieldella</taxon>
    </lineage>
</organism>
<dbReference type="InterPro" id="IPR002205">
    <property type="entry name" value="Topo_IIA_dom_A"/>
</dbReference>
<dbReference type="Pfam" id="PF00521">
    <property type="entry name" value="DNA_topoisoIV"/>
    <property type="match status" value="1"/>
</dbReference>
<evidence type="ECO:0000259" key="11">
    <source>
        <dbReference type="PROSITE" id="PS52040"/>
    </source>
</evidence>
<protein>
    <recommendedName>
        <fullName evidence="8">DNA gyrase subunit A</fullName>
        <ecNumber evidence="8">5.6.2.2</ecNumber>
    </recommendedName>
</protein>
<keyword evidence="7 8" id="KW-0413">Isomerase</keyword>